<evidence type="ECO:0000256" key="3">
    <source>
        <dbReference type="SAM" id="SignalP"/>
    </source>
</evidence>
<reference evidence="6" key="1">
    <citation type="journal article" date="2019" name="Int. J. Syst. Evol. Microbiol.">
        <title>The Global Catalogue of Microorganisms (GCM) 10K type strain sequencing project: providing services to taxonomists for standard genome sequencing and annotation.</title>
        <authorList>
            <consortium name="The Broad Institute Genomics Platform"/>
            <consortium name="The Broad Institute Genome Sequencing Center for Infectious Disease"/>
            <person name="Wu L."/>
            <person name="Ma J."/>
        </authorList>
    </citation>
    <scope>NUCLEOTIDE SEQUENCE [LARGE SCALE GENOMIC DNA]</scope>
    <source>
        <strain evidence="6">CCUG 39402</strain>
    </source>
</reference>
<protein>
    <submittedName>
        <fullName evidence="5">Pilus assembly protein</fullName>
    </submittedName>
</protein>
<dbReference type="InterPro" id="IPR008707">
    <property type="entry name" value="B-propeller_PilY1"/>
</dbReference>
<evidence type="ECO:0000256" key="1">
    <source>
        <dbReference type="ARBA" id="ARBA00022723"/>
    </source>
</evidence>
<accession>A0ABW1U355</accession>
<dbReference type="PROSITE" id="PS00018">
    <property type="entry name" value="EF_HAND_1"/>
    <property type="match status" value="1"/>
</dbReference>
<dbReference type="RefSeq" id="WP_371439764.1">
    <property type="nucleotide sequence ID" value="NZ_JBHSRS010000084.1"/>
</dbReference>
<organism evidence="5 6">
    <name type="scientific">Polaromonas aquatica</name>
    <dbReference type="NCBI Taxonomy" id="332657"/>
    <lineage>
        <taxon>Bacteria</taxon>
        <taxon>Pseudomonadati</taxon>
        <taxon>Pseudomonadota</taxon>
        <taxon>Betaproteobacteria</taxon>
        <taxon>Burkholderiales</taxon>
        <taxon>Comamonadaceae</taxon>
        <taxon>Polaromonas</taxon>
    </lineage>
</organism>
<proteinExistence type="predicted"/>
<dbReference type="InterPro" id="IPR018247">
    <property type="entry name" value="EF_Hand_1_Ca_BS"/>
</dbReference>
<feature type="chain" id="PRO_5047461677" evidence="3">
    <location>
        <begin position="24"/>
        <end position="1170"/>
    </location>
</feature>
<evidence type="ECO:0000313" key="5">
    <source>
        <dbReference type="EMBL" id="MFC6283998.1"/>
    </source>
</evidence>
<comment type="caution">
    <text evidence="5">The sequence shown here is derived from an EMBL/GenBank/DDBJ whole genome shotgun (WGS) entry which is preliminary data.</text>
</comment>
<gene>
    <name evidence="5" type="ORF">ACFQND_22460</name>
</gene>
<sequence>MKQFIFRVLFGVVVLLSGGLTHAQVAQTPLIVGGAAVPPNLVFTFDDSGSMAFECLPEALCISGKYVGSMPSATSTFKSGVATYNATTLFVRQLRSSATNSQYYNPAITYSPWLKSDGTSYPTYPATAAPADPRVPLTVVNLVATQTFTTSFCTDASTCSNSSQSLYPAQYWKLISGTGTAVGNFTQTFITGTVSTTFSKDPNRTDCGLPAVTVCTLAQEQQNFSNWFTYYRSKLLAAIGGTATAFYSLPVSYRLGYGRINQSASISIDGVNSNTLLRGLRSFTGTDRDSFYTWLFSLQVDPGGTPLRRAMGAVGEYYSRSDNKGPWGAVPGTEDTTAHLTCRRSFHLLMTDGSWNGAAASNAGATGNVDNTSLTTPITGPNGQSYTYTRAYPYRDNFSGTLADVAMYYWSKDLRTDLANEVKPTAGDPAFWQHMVNYTIGFGVNGNLVNPDDLPALTANTKSWGDPSNDDNNKVDDLWHAAVNSRGLSLSAADPQQYANALQAVISNIDERNGSDAGVAVSGRFLSSDSRKYVPEYRTNVWTGELSAVTLDSNGNDATVAWRASEHLPAAAARNIFTFKDATTKGISFTWASLTAQSMTATLGVSAAAGPGLVNYLRGDATGEGTTYRARAKKLGDIINSSPSLVKDTVDMQYDFLPSTTGTTGTSVAKYSYREFLRNKTFRVAQVFVGANDGMLHAFSDVNGTETFAFMPRAVLGKVNALSQTPYDHQYYVDGPTIESDVFDSSFGTTGGWRNLVIATGGAGAKNIFAINVPVPSSPTGSGTLTTTLMPPGASDILWENTNTGNFAELGYLMQTAEVGLMRNGQWAVIVGNGYESASGRAQLFVIDALSGALIKRIDTGIPVAGGGNGLSGVRVVRDLQQRIVAAYAGDLMGNLWKFDFSSTSSANWAVAFGSTALVPKPLFSAVNRNAQVEPFTAAPTYVVHPLGGTLVLAGTGKLFETADTNNTQERTLYGLWDQVKVGDDSSVATYAIAGTATLVLQQLSVTVTVSAGTPAQSVTYYTSTNNTVDYATKRGWRFPLTVQAGQRMIYDPQVALGRVFFETIVPGAAVQTCQATNGIGINFVLDPFSGAAGTGGPTFDTNGDGFIDNNDLTSAIGYQTGADGSDGILIKPGGRSQGVTVSPNTSRLFQGDRNSIRRTWRQIFSPPSS</sequence>
<evidence type="ECO:0000259" key="4">
    <source>
        <dbReference type="PROSITE" id="PS50222"/>
    </source>
</evidence>
<evidence type="ECO:0000256" key="2">
    <source>
        <dbReference type="ARBA" id="ARBA00022837"/>
    </source>
</evidence>
<feature type="signal peptide" evidence="3">
    <location>
        <begin position="1"/>
        <end position="23"/>
    </location>
</feature>
<dbReference type="Proteomes" id="UP001596270">
    <property type="component" value="Unassembled WGS sequence"/>
</dbReference>
<evidence type="ECO:0000313" key="6">
    <source>
        <dbReference type="Proteomes" id="UP001596270"/>
    </source>
</evidence>
<dbReference type="Pfam" id="PF05567">
    <property type="entry name" value="T4P_PilY1"/>
    <property type="match status" value="1"/>
</dbReference>
<feature type="domain" description="EF-hand" evidence="4">
    <location>
        <begin position="1100"/>
        <end position="1123"/>
    </location>
</feature>
<keyword evidence="6" id="KW-1185">Reference proteome</keyword>
<dbReference type="PROSITE" id="PS50222">
    <property type="entry name" value="EF_HAND_2"/>
    <property type="match status" value="1"/>
</dbReference>
<keyword evidence="1" id="KW-0479">Metal-binding</keyword>
<dbReference type="InterPro" id="IPR002048">
    <property type="entry name" value="EF_hand_dom"/>
</dbReference>
<keyword evidence="2" id="KW-0106">Calcium</keyword>
<keyword evidence="3" id="KW-0732">Signal</keyword>
<dbReference type="EMBL" id="JBHSRS010000084">
    <property type="protein sequence ID" value="MFC6283998.1"/>
    <property type="molecule type" value="Genomic_DNA"/>
</dbReference>
<name>A0ABW1U355_9BURK</name>